<feature type="compositionally biased region" description="Polar residues" evidence="1">
    <location>
        <begin position="106"/>
        <end position="135"/>
    </location>
</feature>
<proteinExistence type="predicted"/>
<feature type="region of interest" description="Disordered" evidence="1">
    <location>
        <begin position="86"/>
        <end position="145"/>
    </location>
</feature>
<dbReference type="Ensembl" id="ENSCSAVT00000014647.1">
    <property type="protein sequence ID" value="ENSCSAVP00000014482.1"/>
    <property type="gene ID" value="ENSCSAVG00000008478.1"/>
</dbReference>
<organism evidence="2 3">
    <name type="scientific">Ciona savignyi</name>
    <name type="common">Pacific transparent sea squirt</name>
    <dbReference type="NCBI Taxonomy" id="51511"/>
    <lineage>
        <taxon>Eukaryota</taxon>
        <taxon>Metazoa</taxon>
        <taxon>Chordata</taxon>
        <taxon>Tunicata</taxon>
        <taxon>Ascidiacea</taxon>
        <taxon>Phlebobranchia</taxon>
        <taxon>Cionidae</taxon>
        <taxon>Ciona</taxon>
    </lineage>
</organism>
<dbReference type="InParanoid" id="H2ZA67"/>
<evidence type="ECO:0000313" key="3">
    <source>
        <dbReference type="Proteomes" id="UP000007875"/>
    </source>
</evidence>
<feature type="compositionally biased region" description="Polar residues" evidence="1">
    <location>
        <begin position="87"/>
        <end position="98"/>
    </location>
</feature>
<name>H2ZA67_CIOSA</name>
<sequence length="164" mass="17601">MFMGPPKIKPRKTVPKRRAPVAPKKPPTKSPDSPSKSKPLIAVRSEPKLAPSLPQNGPSKGHSANSLLLDDPFSCYPSAMPAPLLPFNQTPNSDSTPSVFGDSQFDPFSSTSNHVTPSMPNQDIFSVFGNHQTPATDPWAAPSNGITPPTKYLRLSAPIFQNST</sequence>
<reference evidence="2" key="3">
    <citation type="submission" date="2025-09" db="UniProtKB">
        <authorList>
            <consortium name="Ensembl"/>
        </authorList>
    </citation>
    <scope>IDENTIFICATION</scope>
</reference>
<dbReference type="HOGENOM" id="CLU_1618417_0_0_1"/>
<evidence type="ECO:0000313" key="2">
    <source>
        <dbReference type="Ensembl" id="ENSCSAVP00000014482.1"/>
    </source>
</evidence>
<dbReference type="AlphaFoldDB" id="H2ZA67"/>
<feature type="compositionally biased region" description="Polar residues" evidence="1">
    <location>
        <begin position="53"/>
        <end position="66"/>
    </location>
</feature>
<reference evidence="2" key="2">
    <citation type="submission" date="2025-08" db="UniProtKB">
        <authorList>
            <consortium name="Ensembl"/>
        </authorList>
    </citation>
    <scope>IDENTIFICATION</scope>
</reference>
<reference evidence="3" key="1">
    <citation type="submission" date="2003-08" db="EMBL/GenBank/DDBJ databases">
        <authorList>
            <person name="Birren B."/>
            <person name="Nusbaum C."/>
            <person name="Abebe A."/>
            <person name="Abouelleil A."/>
            <person name="Adekoya E."/>
            <person name="Ait-zahra M."/>
            <person name="Allen N."/>
            <person name="Allen T."/>
            <person name="An P."/>
            <person name="Anderson M."/>
            <person name="Anderson S."/>
            <person name="Arachchi H."/>
            <person name="Armbruster J."/>
            <person name="Bachantsang P."/>
            <person name="Baldwin J."/>
            <person name="Barry A."/>
            <person name="Bayul T."/>
            <person name="Blitshsteyn B."/>
            <person name="Bloom T."/>
            <person name="Blye J."/>
            <person name="Boguslavskiy L."/>
            <person name="Borowsky M."/>
            <person name="Boukhgalter B."/>
            <person name="Brunache A."/>
            <person name="Butler J."/>
            <person name="Calixte N."/>
            <person name="Calvo S."/>
            <person name="Camarata J."/>
            <person name="Campo K."/>
            <person name="Chang J."/>
            <person name="Cheshatsang Y."/>
            <person name="Citroen M."/>
            <person name="Collymore A."/>
            <person name="Considine T."/>
            <person name="Cook A."/>
            <person name="Cooke P."/>
            <person name="Corum B."/>
            <person name="Cuomo C."/>
            <person name="David R."/>
            <person name="Dawoe T."/>
            <person name="Degray S."/>
            <person name="Dodge S."/>
            <person name="Dooley K."/>
            <person name="Dorje P."/>
            <person name="Dorjee K."/>
            <person name="Dorris L."/>
            <person name="Duffey N."/>
            <person name="Dupes A."/>
            <person name="Elkins T."/>
            <person name="Engels R."/>
            <person name="Erickson J."/>
            <person name="Farina A."/>
            <person name="Faro S."/>
            <person name="Ferreira P."/>
            <person name="Fischer H."/>
            <person name="Fitzgerald M."/>
            <person name="Foley K."/>
            <person name="Gage D."/>
            <person name="Galagan J."/>
            <person name="Gearin G."/>
            <person name="Gnerre S."/>
            <person name="Gnirke A."/>
            <person name="Goyette A."/>
            <person name="Graham J."/>
            <person name="Grandbois E."/>
            <person name="Gyaltsen K."/>
            <person name="Hafez N."/>
            <person name="Hagopian D."/>
            <person name="Hagos B."/>
            <person name="Hall J."/>
            <person name="Hatcher B."/>
            <person name="Heller A."/>
            <person name="Higgins H."/>
            <person name="Honan T."/>
            <person name="Horn A."/>
            <person name="Houde N."/>
            <person name="Hughes L."/>
            <person name="Hulme W."/>
            <person name="Husby E."/>
            <person name="Iliev I."/>
            <person name="Jaffe D."/>
            <person name="Jones C."/>
            <person name="Kamal M."/>
            <person name="Kamat A."/>
            <person name="Kamvysselis M."/>
            <person name="Karlsson E."/>
            <person name="Kells C."/>
            <person name="Kieu A."/>
            <person name="Kisner P."/>
            <person name="Kodira C."/>
            <person name="Kulbokas E."/>
            <person name="Labutti K."/>
            <person name="Lama D."/>
            <person name="Landers T."/>
            <person name="Leger J."/>
            <person name="Levine S."/>
            <person name="Lewis D."/>
            <person name="Lewis T."/>
            <person name="Lindblad-toh K."/>
            <person name="Liu X."/>
            <person name="Lokyitsang T."/>
            <person name="Lokyitsang Y."/>
            <person name="Lucien O."/>
            <person name="Lui A."/>
            <person name="Ma L.J."/>
            <person name="Mabbitt R."/>
            <person name="Macdonald J."/>
            <person name="Maclean C."/>
            <person name="Major J."/>
            <person name="Manning J."/>
            <person name="Marabella R."/>
            <person name="Maru K."/>
            <person name="Matthews C."/>
            <person name="Mauceli E."/>
            <person name="Mccarthy M."/>
            <person name="Mcdonough S."/>
            <person name="Mcghee T."/>
            <person name="Meldrim J."/>
            <person name="Meneus L."/>
            <person name="Mesirov J."/>
            <person name="Mihalev A."/>
            <person name="Mihova T."/>
            <person name="Mikkelsen T."/>
            <person name="Mlenga V."/>
            <person name="Moru K."/>
            <person name="Mozes J."/>
            <person name="Mulrain L."/>
            <person name="Munson G."/>
            <person name="Naylor J."/>
            <person name="Newes C."/>
            <person name="Nguyen C."/>
            <person name="Nguyen N."/>
            <person name="Nguyen T."/>
            <person name="Nicol R."/>
            <person name="Nielsen C."/>
            <person name="Nizzari M."/>
            <person name="Norbu C."/>
            <person name="Norbu N."/>
            <person name="O'donnell P."/>
            <person name="Okoawo O."/>
            <person name="O'leary S."/>
            <person name="Omotosho B."/>
            <person name="O'neill K."/>
            <person name="Osman S."/>
            <person name="Parker S."/>
            <person name="Perrin D."/>
            <person name="Phunkhang P."/>
            <person name="Piqani B."/>
            <person name="Purcell S."/>
            <person name="Rachupka T."/>
            <person name="Ramasamy U."/>
            <person name="Rameau R."/>
            <person name="Ray V."/>
            <person name="Raymond C."/>
            <person name="Retta R."/>
            <person name="Richardson S."/>
            <person name="Rise C."/>
            <person name="Rodriguez J."/>
            <person name="Rogers J."/>
            <person name="Rogov P."/>
            <person name="Rutman M."/>
            <person name="Schupbach R."/>
            <person name="Seaman C."/>
            <person name="Settipalli S."/>
            <person name="Sharpe T."/>
            <person name="Sheridan J."/>
            <person name="Sherpa N."/>
            <person name="Shi J."/>
            <person name="Smirnov S."/>
            <person name="Smith C."/>
            <person name="Sougnez C."/>
            <person name="Spencer B."/>
            <person name="Stalker J."/>
            <person name="Stange-thomann N."/>
            <person name="Stavropoulos S."/>
            <person name="Stetson K."/>
            <person name="Stone C."/>
            <person name="Stone S."/>
            <person name="Stubbs M."/>
            <person name="Talamas J."/>
            <person name="Tchuinga P."/>
            <person name="Tenzing P."/>
            <person name="Tesfaye S."/>
            <person name="Theodore J."/>
            <person name="Thoulutsang Y."/>
            <person name="Topham K."/>
            <person name="Towey S."/>
            <person name="Tsamla T."/>
            <person name="Tsomo N."/>
            <person name="Vallee D."/>
            <person name="Vassiliev H."/>
            <person name="Venkataraman V."/>
            <person name="Vinson J."/>
            <person name="Vo A."/>
            <person name="Wade C."/>
            <person name="Wang S."/>
            <person name="Wangchuk T."/>
            <person name="Wangdi T."/>
            <person name="Whittaker C."/>
            <person name="Wilkinson J."/>
            <person name="Wu Y."/>
            <person name="Wyman D."/>
            <person name="Yadav S."/>
            <person name="Yang S."/>
            <person name="Yang X."/>
            <person name="Yeager S."/>
            <person name="Yee E."/>
            <person name="Young G."/>
            <person name="Zainoun J."/>
            <person name="Zembeck L."/>
            <person name="Zimmer A."/>
            <person name="Zody M."/>
            <person name="Lander E."/>
        </authorList>
    </citation>
    <scope>NUCLEOTIDE SEQUENCE [LARGE SCALE GENOMIC DNA]</scope>
</reference>
<feature type="region of interest" description="Disordered" evidence="1">
    <location>
        <begin position="1"/>
        <end position="68"/>
    </location>
</feature>
<accession>H2ZA67</accession>
<evidence type="ECO:0000256" key="1">
    <source>
        <dbReference type="SAM" id="MobiDB-lite"/>
    </source>
</evidence>
<keyword evidence="3" id="KW-1185">Reference proteome</keyword>
<feature type="compositionally biased region" description="Low complexity" evidence="1">
    <location>
        <begin position="30"/>
        <end position="39"/>
    </location>
</feature>
<feature type="compositionally biased region" description="Basic residues" evidence="1">
    <location>
        <begin position="8"/>
        <end position="19"/>
    </location>
</feature>
<dbReference type="Proteomes" id="UP000007875">
    <property type="component" value="Unassembled WGS sequence"/>
</dbReference>
<protein>
    <submittedName>
        <fullName evidence="2">Uncharacterized protein</fullName>
    </submittedName>
</protein>